<evidence type="ECO:0000256" key="9">
    <source>
        <dbReference type="ARBA" id="ARBA00023251"/>
    </source>
</evidence>
<keyword evidence="5" id="KW-1003">Cell membrane</keyword>
<feature type="transmembrane region" description="Helical" evidence="10">
    <location>
        <begin position="228"/>
        <end position="248"/>
    </location>
</feature>
<keyword evidence="8 10" id="KW-0472">Membrane</keyword>
<organism evidence="11 12">
    <name type="scientific">Hoylesella saccharolytica F0055</name>
    <dbReference type="NCBI Taxonomy" id="1127699"/>
    <lineage>
        <taxon>Bacteria</taxon>
        <taxon>Pseudomonadati</taxon>
        <taxon>Bacteroidota</taxon>
        <taxon>Bacteroidia</taxon>
        <taxon>Bacteroidales</taxon>
        <taxon>Prevotellaceae</taxon>
        <taxon>Hoylesella</taxon>
    </lineage>
</organism>
<dbReference type="AlphaFoldDB" id="L1N0H5"/>
<comment type="subcellular location">
    <subcellularLocation>
        <location evidence="1">Cell membrane</location>
        <topology evidence="1">Multi-pass membrane protein</topology>
    </subcellularLocation>
</comment>
<dbReference type="Pfam" id="PF01554">
    <property type="entry name" value="MatE"/>
    <property type="match status" value="2"/>
</dbReference>
<dbReference type="InterPro" id="IPR002528">
    <property type="entry name" value="MATE_fam"/>
</dbReference>
<dbReference type="GO" id="GO:0042910">
    <property type="term" value="F:xenobiotic transmembrane transporter activity"/>
    <property type="evidence" value="ECO:0007669"/>
    <property type="project" value="InterPro"/>
</dbReference>
<feature type="transmembrane region" description="Helical" evidence="10">
    <location>
        <begin position="117"/>
        <end position="139"/>
    </location>
</feature>
<accession>L1N0H5</accession>
<comment type="similarity">
    <text evidence="2">Belongs to the multi antimicrobial extrusion (MATE) (TC 2.A.66.1) family. MepA subfamily.</text>
</comment>
<reference evidence="11 12" key="1">
    <citation type="submission" date="2012-05" db="EMBL/GenBank/DDBJ databases">
        <authorList>
            <person name="Weinstock G."/>
            <person name="Sodergren E."/>
            <person name="Lobos E.A."/>
            <person name="Fulton L."/>
            <person name="Fulton R."/>
            <person name="Courtney L."/>
            <person name="Fronick C."/>
            <person name="O'Laughlin M."/>
            <person name="Godfrey J."/>
            <person name="Wilson R.M."/>
            <person name="Miner T."/>
            <person name="Farmer C."/>
            <person name="Delehaunty K."/>
            <person name="Cordes M."/>
            <person name="Minx P."/>
            <person name="Tomlinson C."/>
            <person name="Chen J."/>
            <person name="Wollam A."/>
            <person name="Pepin K.H."/>
            <person name="Bhonagiri V."/>
            <person name="Zhang X."/>
            <person name="Suruliraj S."/>
            <person name="Warren W."/>
            <person name="Mitreva M."/>
            <person name="Mardis E.R."/>
            <person name="Wilson R.K."/>
        </authorList>
    </citation>
    <scope>NUCLEOTIDE SEQUENCE [LARGE SCALE GENOMIC DNA]</scope>
    <source>
        <strain evidence="11 12">F0055</strain>
    </source>
</reference>
<feature type="transmembrane region" description="Helical" evidence="10">
    <location>
        <begin position="300"/>
        <end position="317"/>
    </location>
</feature>
<keyword evidence="12" id="KW-1185">Reference proteome</keyword>
<dbReference type="GO" id="GO:0046677">
    <property type="term" value="P:response to antibiotic"/>
    <property type="evidence" value="ECO:0007669"/>
    <property type="project" value="UniProtKB-KW"/>
</dbReference>
<dbReference type="EMBL" id="AMEP01000150">
    <property type="protein sequence ID" value="EKX96855.1"/>
    <property type="molecule type" value="Genomic_DNA"/>
</dbReference>
<gene>
    <name evidence="11" type="ORF">HMPREF9151_02338</name>
</gene>
<evidence type="ECO:0000256" key="3">
    <source>
        <dbReference type="ARBA" id="ARBA00022106"/>
    </source>
</evidence>
<name>L1N0H5_9BACT</name>
<keyword evidence="9" id="KW-0046">Antibiotic resistance</keyword>
<dbReference type="InterPro" id="IPR045070">
    <property type="entry name" value="MATE_MepA-like"/>
</dbReference>
<dbReference type="InterPro" id="IPR048279">
    <property type="entry name" value="MdtK-like"/>
</dbReference>
<evidence type="ECO:0000256" key="5">
    <source>
        <dbReference type="ARBA" id="ARBA00022475"/>
    </source>
</evidence>
<comment type="caution">
    <text evidence="11">The sequence shown here is derived from an EMBL/GenBank/DDBJ whole genome shotgun (WGS) entry which is preliminary data.</text>
</comment>
<feature type="transmembrane region" description="Helical" evidence="10">
    <location>
        <begin position="159"/>
        <end position="181"/>
    </location>
</feature>
<feature type="transmembrane region" description="Helical" evidence="10">
    <location>
        <begin position="38"/>
        <end position="58"/>
    </location>
</feature>
<evidence type="ECO:0000256" key="8">
    <source>
        <dbReference type="ARBA" id="ARBA00023136"/>
    </source>
</evidence>
<feature type="transmembrane region" description="Helical" evidence="10">
    <location>
        <begin position="446"/>
        <end position="466"/>
    </location>
</feature>
<evidence type="ECO:0000256" key="2">
    <source>
        <dbReference type="ARBA" id="ARBA00008417"/>
    </source>
</evidence>
<evidence type="ECO:0000313" key="12">
    <source>
        <dbReference type="Proteomes" id="UP000010433"/>
    </source>
</evidence>
<dbReference type="PANTHER" id="PTHR43823:SF3">
    <property type="entry name" value="MULTIDRUG EXPORT PROTEIN MEPA"/>
    <property type="match status" value="1"/>
</dbReference>
<evidence type="ECO:0000256" key="10">
    <source>
        <dbReference type="SAM" id="Phobius"/>
    </source>
</evidence>
<feature type="transmembrane region" description="Helical" evidence="10">
    <location>
        <begin position="78"/>
        <end position="105"/>
    </location>
</feature>
<evidence type="ECO:0000256" key="6">
    <source>
        <dbReference type="ARBA" id="ARBA00022692"/>
    </source>
</evidence>
<protein>
    <recommendedName>
        <fullName evidence="3">Multidrug export protein MepA</fullName>
    </recommendedName>
</protein>
<evidence type="ECO:0000313" key="11">
    <source>
        <dbReference type="EMBL" id="EKX96855.1"/>
    </source>
</evidence>
<keyword evidence="7 10" id="KW-1133">Transmembrane helix</keyword>
<feature type="transmembrane region" description="Helical" evidence="10">
    <location>
        <begin position="418"/>
        <end position="440"/>
    </location>
</feature>
<feature type="transmembrane region" description="Helical" evidence="10">
    <location>
        <begin position="390"/>
        <end position="411"/>
    </location>
</feature>
<feature type="transmembrane region" description="Helical" evidence="10">
    <location>
        <begin position="346"/>
        <end position="370"/>
    </location>
</feature>
<evidence type="ECO:0000256" key="1">
    <source>
        <dbReference type="ARBA" id="ARBA00004651"/>
    </source>
</evidence>
<dbReference type="HOGENOM" id="CLU_012893_0_2_10"/>
<dbReference type="GO" id="GO:0015297">
    <property type="term" value="F:antiporter activity"/>
    <property type="evidence" value="ECO:0007669"/>
    <property type="project" value="InterPro"/>
</dbReference>
<dbReference type="GO" id="GO:0005886">
    <property type="term" value="C:plasma membrane"/>
    <property type="evidence" value="ECO:0007669"/>
    <property type="project" value="UniProtKB-SubCell"/>
</dbReference>
<dbReference type="InterPro" id="IPR051327">
    <property type="entry name" value="MATE_MepA_subfamily"/>
</dbReference>
<proteinExistence type="inferred from homology"/>
<dbReference type="STRING" id="1127699.HMPREF9151_02338"/>
<feature type="transmembrane region" description="Helical" evidence="10">
    <location>
        <begin position="269"/>
        <end position="294"/>
    </location>
</feature>
<evidence type="ECO:0000256" key="4">
    <source>
        <dbReference type="ARBA" id="ARBA00022448"/>
    </source>
</evidence>
<feature type="transmembrane region" description="Helical" evidence="10">
    <location>
        <begin position="188"/>
        <end position="208"/>
    </location>
</feature>
<sequence>MGVAITAKVLPPFYDCIHITDMDNRDSIDFGKMHISRLFIKLFIPTLLGLVFNAMVTLADGIFVGKGVGSNALAAVNIAAPIFLLGFGVSLMFATGVSIVAAVHLSRGNIKAANINATQALILPFMVMSVVSVLIASWAPQLCYLFGGSQTLEPLVVEYLTFISPIPALTILIYVGSFIIRLDGSPQYAMYVSVIPAILNIFLDWLFVFPLGLGLKGAALATTLSEGAGAVMALAYLVYFPKVMRLYRPKLSRTSIRLTLRNIGYMMKLGFPTFIGETAISGLMIVGNFMFMSFLQEDGVAAFSVACYLFPLVYMFGNSIAQSQLPIISYNYGIGHHERIRKTLRLSLALTTVSGLFISVMGIVACRPIISWFLDEGTRAFELATTGFPYFSISFVFFSLNVVIIGFYQSIERAGEAIFLMLLRGCILVIPIFILLPHLIGDKGLWLAVPVAEALTFGVIGIWALFRKRIC</sequence>
<dbReference type="PATRIC" id="fig|1127699.3.peg.2138"/>
<dbReference type="PIRSF" id="PIRSF006603">
    <property type="entry name" value="DinF"/>
    <property type="match status" value="1"/>
</dbReference>
<keyword evidence="4" id="KW-0813">Transport</keyword>
<dbReference type="Proteomes" id="UP000010433">
    <property type="component" value="Unassembled WGS sequence"/>
</dbReference>
<dbReference type="PANTHER" id="PTHR43823">
    <property type="entry name" value="SPORULATION PROTEIN YKVU"/>
    <property type="match status" value="1"/>
</dbReference>
<dbReference type="CDD" id="cd13143">
    <property type="entry name" value="MATE_MepA_like"/>
    <property type="match status" value="1"/>
</dbReference>
<evidence type="ECO:0000256" key="7">
    <source>
        <dbReference type="ARBA" id="ARBA00022989"/>
    </source>
</evidence>
<keyword evidence="6 10" id="KW-0812">Transmembrane</keyword>